<organism evidence="5 6">
    <name type="scientific">Pogona vitticeps</name>
    <name type="common">central bearded dragon</name>
    <dbReference type="NCBI Taxonomy" id="103695"/>
    <lineage>
        <taxon>Eukaryota</taxon>
        <taxon>Metazoa</taxon>
        <taxon>Chordata</taxon>
        <taxon>Craniata</taxon>
        <taxon>Vertebrata</taxon>
        <taxon>Euteleostomi</taxon>
        <taxon>Lepidosauria</taxon>
        <taxon>Squamata</taxon>
        <taxon>Bifurcata</taxon>
        <taxon>Unidentata</taxon>
        <taxon>Episquamata</taxon>
        <taxon>Toxicofera</taxon>
        <taxon>Iguania</taxon>
        <taxon>Acrodonta</taxon>
        <taxon>Agamidae</taxon>
        <taxon>Amphibolurinae</taxon>
        <taxon>Pogona</taxon>
    </lineage>
</organism>
<evidence type="ECO:0000313" key="6">
    <source>
        <dbReference type="RefSeq" id="XP_072850102.1"/>
    </source>
</evidence>
<sequence length="314" mass="36500">MDEFRKHSVEFYDNMLLDGAKLAPEEKLFSYKGVLYPATVCCAETLTALETFEARRDDVILTGYPKTGTHWLDKILNNVVDIGAKYTEEEKNKRIDIENELAMPPRLEFVHADKLKMMEKLPSRRIIVTHLTPDTLPKSIFKNKAKVLVLIRNPKDTLVSYFHFINKMSIFPTLTWDSFFRDFMNGKVGWGSYFDYIKEWDKYIDDENVTALIYEELKENPNLGLKKIAAFLGYSLNEEEIQKVIEKSSFKVMMENGPNTLGKFTDIIFRKGSVGDWRSMFSDSQNQEMDRKFEECLAGTKLGAKINYEVYCKM</sequence>
<evidence type="ECO:0000259" key="4">
    <source>
        <dbReference type="Pfam" id="PF00685"/>
    </source>
</evidence>
<keyword evidence="5" id="KW-1185">Reference proteome</keyword>
<dbReference type="PANTHER" id="PTHR11783">
    <property type="entry name" value="SULFOTRANSFERASE SULT"/>
    <property type="match status" value="1"/>
</dbReference>
<proteinExistence type="inferred from homology"/>
<reference evidence="6" key="2">
    <citation type="submission" date="2025-08" db="UniProtKB">
        <authorList>
            <consortium name="RefSeq"/>
        </authorList>
    </citation>
    <scope>IDENTIFICATION</scope>
</reference>
<evidence type="ECO:0000313" key="5">
    <source>
        <dbReference type="Proteomes" id="UP001652642"/>
    </source>
</evidence>
<dbReference type="EC" id="2.8.2.-" evidence="3"/>
<reference evidence="5" key="1">
    <citation type="submission" date="2025-05" db="UniProtKB">
        <authorList>
            <consortium name="RefSeq"/>
        </authorList>
    </citation>
    <scope>NUCLEOTIDE SEQUENCE [LARGE SCALE GENOMIC DNA]</scope>
</reference>
<dbReference type="RefSeq" id="XP_072850102.1">
    <property type="nucleotide sequence ID" value="XM_072994001.1"/>
</dbReference>
<evidence type="ECO:0000256" key="3">
    <source>
        <dbReference type="RuleBase" id="RU361155"/>
    </source>
</evidence>
<evidence type="ECO:0000256" key="1">
    <source>
        <dbReference type="ARBA" id="ARBA00005771"/>
    </source>
</evidence>
<evidence type="ECO:0000256" key="2">
    <source>
        <dbReference type="ARBA" id="ARBA00022679"/>
    </source>
</evidence>
<feature type="domain" description="Sulfotransferase" evidence="4">
    <location>
        <begin position="57"/>
        <end position="300"/>
    </location>
</feature>
<dbReference type="Pfam" id="PF00685">
    <property type="entry name" value="Sulfotransfer_1"/>
    <property type="match status" value="1"/>
</dbReference>
<dbReference type="GeneID" id="110083063"/>
<protein>
    <recommendedName>
        <fullName evidence="3">Sulfotransferase</fullName>
        <ecNumber evidence="3">2.8.2.-</ecNumber>
    </recommendedName>
</protein>
<gene>
    <name evidence="6" type="primary">LOC110083063</name>
</gene>
<dbReference type="Proteomes" id="UP001652642">
    <property type="component" value="Chromosome 1"/>
</dbReference>
<accession>A0ABM5FXG9</accession>
<name>A0ABM5FXG9_9SAUR</name>
<keyword evidence="2 3" id="KW-0808">Transferase</keyword>
<dbReference type="InterPro" id="IPR000863">
    <property type="entry name" value="Sulfotransferase_dom"/>
</dbReference>
<comment type="similarity">
    <text evidence="1 3">Belongs to the sulfotransferase 1 family.</text>
</comment>
<dbReference type="Gene3D" id="3.40.50.300">
    <property type="entry name" value="P-loop containing nucleotide triphosphate hydrolases"/>
    <property type="match status" value="1"/>
</dbReference>
<dbReference type="InterPro" id="IPR027417">
    <property type="entry name" value="P-loop_NTPase"/>
</dbReference>
<dbReference type="SUPFAM" id="SSF52540">
    <property type="entry name" value="P-loop containing nucleoside triphosphate hydrolases"/>
    <property type="match status" value="1"/>
</dbReference>